<dbReference type="SMART" id="SM01245">
    <property type="entry name" value="Jag_N"/>
    <property type="match status" value="1"/>
</dbReference>
<evidence type="ECO:0000313" key="2">
    <source>
        <dbReference type="EMBL" id="MFC4735007.1"/>
    </source>
</evidence>
<evidence type="ECO:0000313" key="3">
    <source>
        <dbReference type="Proteomes" id="UP001595896"/>
    </source>
</evidence>
<dbReference type="InterPro" id="IPR046865">
    <property type="entry name" value="FapA_b_solenoid"/>
</dbReference>
<dbReference type="Pfam" id="PF20250">
    <property type="entry name" value="FapA_N"/>
    <property type="match status" value="1"/>
</dbReference>
<dbReference type="Proteomes" id="UP001595896">
    <property type="component" value="Unassembled WGS sequence"/>
</dbReference>
<proteinExistence type="predicted"/>
<dbReference type="RefSeq" id="WP_377907632.1">
    <property type="nucleotide sequence ID" value="NZ_JBHSGK010000001.1"/>
</dbReference>
<dbReference type="Pfam" id="PF03961">
    <property type="entry name" value="FapA"/>
    <property type="match status" value="1"/>
</dbReference>
<name>A0ABV9NS82_9BACI</name>
<dbReference type="InterPro" id="IPR038247">
    <property type="entry name" value="Jag_N_dom_sf"/>
</dbReference>
<dbReference type="EMBL" id="JBHSGK010000001">
    <property type="protein sequence ID" value="MFC4735007.1"/>
    <property type="molecule type" value="Genomic_DNA"/>
</dbReference>
<dbReference type="Gene3D" id="3.30.30.80">
    <property type="entry name" value="probable RNA-binding protein from clostridium symbiosum atcc 14940"/>
    <property type="match status" value="1"/>
</dbReference>
<keyword evidence="2" id="KW-0966">Cell projection</keyword>
<comment type="caution">
    <text evidence="2">The sequence shown here is derived from an EMBL/GenBank/DDBJ whole genome shotgun (WGS) entry which is preliminary data.</text>
</comment>
<protein>
    <submittedName>
        <fullName evidence="2">Flagellar assembly protein A</fullName>
    </submittedName>
</protein>
<dbReference type="PANTHER" id="PTHR38032">
    <property type="entry name" value="POLYMERASE-RELATED"/>
    <property type="match status" value="1"/>
</dbReference>
<dbReference type="InterPro" id="IPR032782">
    <property type="entry name" value="KhpB_N"/>
</dbReference>
<dbReference type="Pfam" id="PF14804">
    <property type="entry name" value="Jag_N"/>
    <property type="match status" value="1"/>
</dbReference>
<organism evidence="2 3">
    <name type="scientific">Bacillus daqingensis</name>
    <dbReference type="NCBI Taxonomy" id="872396"/>
    <lineage>
        <taxon>Bacteria</taxon>
        <taxon>Bacillati</taxon>
        <taxon>Bacillota</taxon>
        <taxon>Bacilli</taxon>
        <taxon>Bacillales</taxon>
        <taxon>Bacillaceae</taxon>
        <taxon>Bacillus</taxon>
    </lineage>
</organism>
<gene>
    <name evidence="2" type="ORF">ACFO4L_00285</name>
</gene>
<evidence type="ECO:0000259" key="1">
    <source>
        <dbReference type="SMART" id="SM01245"/>
    </source>
</evidence>
<keyword evidence="2" id="KW-0282">Flagellum</keyword>
<accession>A0ABV9NS82</accession>
<keyword evidence="2" id="KW-0969">Cilium</keyword>
<reference evidence="3" key="1">
    <citation type="journal article" date="2019" name="Int. J. Syst. Evol. Microbiol.">
        <title>The Global Catalogue of Microorganisms (GCM) 10K type strain sequencing project: providing services to taxonomists for standard genome sequencing and annotation.</title>
        <authorList>
            <consortium name="The Broad Institute Genomics Platform"/>
            <consortium name="The Broad Institute Genome Sequencing Center for Infectious Disease"/>
            <person name="Wu L."/>
            <person name="Ma J."/>
        </authorList>
    </citation>
    <scope>NUCLEOTIDE SEQUENCE [LARGE SCALE GENOMIC DNA]</scope>
    <source>
        <strain evidence="3">JCM 12165</strain>
    </source>
</reference>
<dbReference type="InterPro" id="IPR005646">
    <property type="entry name" value="FapA"/>
</dbReference>
<feature type="domain" description="RNA-binding protein KhpB N-terminal" evidence="1">
    <location>
        <begin position="6"/>
        <end position="57"/>
    </location>
</feature>
<keyword evidence="3" id="KW-1185">Reference proteome</keyword>
<dbReference type="PANTHER" id="PTHR38032:SF1">
    <property type="entry name" value="RNA-BINDING PROTEIN KHPB N-TERMINAL DOMAIN-CONTAINING PROTEIN"/>
    <property type="match status" value="1"/>
</dbReference>
<sequence length="688" mass="75815">MRNVHEFEAETVEKAIAKAEKTLHTPANALHIDIISHGENLFFGLRKSKAKIRAWTEEPLEESWLDTLDSYLDEPLDASRDENLSRRLEGTAWMKDGVLYFEGNGPKRPVLHLPDEVTASKNGRQTGRTTPLTEGDILEFSINVPPRETTWSVSIDKKQQLVTLNVKPGAYYTAAINDHPPAEHLYVSISKEETPLNQLTETNVIEQLERMDITYGIQTDVIREACASIQETTVQIAAGKLPKHGKDGRIDFKINLQTEQKMYREKPDGTIDFRDSIRIPAVEEGVVLGSIIDPTAGEDGLSLFGDVLQAKAGRPIAVQAGAGIELDEETKTITASIAGRPLLKKQGQHVRLSILPKLVHDGNLQLGDGNIRFTGDVEVIGSVEDGMKVEAAGDVWIHAHSEQSSLHAAGSITVNGSVLHSTLTAGTSKTAHVKTIKLLKTFLHTYPSFLRVFYQVVDSPAFQASYEKQRGRGPLIRALQEKKYPRLRSDTEQLVDHLLHSGLFEEQWRNVGEQLQTALLTFHRAHEAEDQLFRDLQQKAFQLHDLLESPSVSRSRIAIRYASHSKLISAGEIDVLGKGVLHSYMEADGVITIHQRAVGGTLKAGRGISVREAGSPGGARTLLETDETGIISIDHCHPDVVLTIGRERKLIESETKQIRASLDDDGRLQLFQSSSSSASSSATTSAKN</sequence>
<dbReference type="InterPro" id="IPR046866">
    <property type="entry name" value="FapA_N"/>
</dbReference>